<accession>A0A1H8KWH5</accession>
<dbReference type="SUPFAM" id="SSF48452">
    <property type="entry name" value="TPR-like"/>
    <property type="match status" value="2"/>
</dbReference>
<evidence type="ECO:0000313" key="6">
    <source>
        <dbReference type="EMBL" id="SEN97209.1"/>
    </source>
</evidence>
<dbReference type="SMART" id="SM00028">
    <property type="entry name" value="TPR"/>
    <property type="match status" value="6"/>
</dbReference>
<reference evidence="6 7" key="1">
    <citation type="submission" date="2016-10" db="EMBL/GenBank/DDBJ databases">
        <authorList>
            <person name="de Groot N.N."/>
        </authorList>
    </citation>
    <scope>NUCLEOTIDE SEQUENCE [LARGE SCALE GENOMIC DNA]</scope>
    <source>
        <strain evidence="6 7">DSM 3857</strain>
    </source>
</reference>
<dbReference type="PROSITE" id="PS50005">
    <property type="entry name" value="TPR"/>
    <property type="match status" value="1"/>
</dbReference>
<evidence type="ECO:0000256" key="4">
    <source>
        <dbReference type="SAM" id="MobiDB-lite"/>
    </source>
</evidence>
<keyword evidence="5" id="KW-0732">Signal</keyword>
<dbReference type="AlphaFoldDB" id="A0A1H8KWH5"/>
<dbReference type="PANTHER" id="PTHR44858">
    <property type="entry name" value="TETRATRICOPEPTIDE REPEAT PROTEIN 6"/>
    <property type="match status" value="1"/>
</dbReference>
<dbReference type="InterPro" id="IPR011990">
    <property type="entry name" value="TPR-like_helical_dom_sf"/>
</dbReference>
<dbReference type="Proteomes" id="UP000198761">
    <property type="component" value="Unassembled WGS sequence"/>
</dbReference>
<dbReference type="InterPro" id="IPR050498">
    <property type="entry name" value="Ycf3"/>
</dbReference>
<sequence length="591" mass="63636">MRLSQTAIALALALLAAAPLRAETKPAPKPAPEAQTGAQTGTEGAGTQNAGAYLAARVAAAESDYRAALGWFTLALQSDPDNPQLLDSAVISALAVGDFDSGAAFAEHMAKLGQRSQIGDLALIAAKAKAGDYAGLLAAQNDGRSVGALFDQLVAAWAKAGQGEMSDALATFDKVADTRGLEVFGTYHKALALASVGDFEGADALLSGKSKDEIKQLRRGLLAHAQVLSQLERNPDAVALLDATFKRGQDPAVDVLRARLVAGEIVPYDIAMDAKQGLAEVFYTMATALNGEAENGYTLIHSRAAAWLRPDHTEAVLMSAALLNDLGQLDLAAETYDTVPTDAPEFYLAEIGRAETLLASDRADAALEVMQALAKRHPDLLAVQSTYAEMLRRKEKFEEAVVAYDRAIALLGTPTQQNWSLFFSRGICHERQKRWDQAEADLKRALELSPDEPQVLNYLGYSYLELNKNLDEALSLIQRAVAARPDSGYITDSLAWAYFRLGRYEEAVKPMEAASVMEPVDPIVTDHLGDVYWAVGRRLEAQFQWRRALSYGPQDADAARIRRKLEVGLDKVLADEGAKPLEGVKAAQNDG</sequence>
<evidence type="ECO:0000256" key="5">
    <source>
        <dbReference type="SAM" id="SignalP"/>
    </source>
</evidence>
<dbReference type="OrthoDB" id="9766710at2"/>
<feature type="repeat" description="TPR" evidence="3">
    <location>
        <begin position="419"/>
        <end position="452"/>
    </location>
</feature>
<organism evidence="6 7">
    <name type="scientific">Gemmobacter aquatilis</name>
    <dbReference type="NCBI Taxonomy" id="933059"/>
    <lineage>
        <taxon>Bacteria</taxon>
        <taxon>Pseudomonadati</taxon>
        <taxon>Pseudomonadota</taxon>
        <taxon>Alphaproteobacteria</taxon>
        <taxon>Rhodobacterales</taxon>
        <taxon>Paracoccaceae</taxon>
        <taxon>Gemmobacter</taxon>
    </lineage>
</organism>
<keyword evidence="2 3" id="KW-0802">TPR repeat</keyword>
<evidence type="ECO:0000256" key="1">
    <source>
        <dbReference type="ARBA" id="ARBA00022737"/>
    </source>
</evidence>
<dbReference type="Pfam" id="PF13432">
    <property type="entry name" value="TPR_16"/>
    <property type="match status" value="1"/>
</dbReference>
<keyword evidence="7" id="KW-1185">Reference proteome</keyword>
<dbReference type="InterPro" id="IPR019734">
    <property type="entry name" value="TPR_rpt"/>
</dbReference>
<evidence type="ECO:0000256" key="2">
    <source>
        <dbReference type="ARBA" id="ARBA00022803"/>
    </source>
</evidence>
<evidence type="ECO:0000256" key="3">
    <source>
        <dbReference type="PROSITE-ProRule" id="PRU00339"/>
    </source>
</evidence>
<feature type="chain" id="PRO_5011754976" evidence="5">
    <location>
        <begin position="23"/>
        <end position="591"/>
    </location>
</feature>
<evidence type="ECO:0000313" key="7">
    <source>
        <dbReference type="Proteomes" id="UP000198761"/>
    </source>
</evidence>
<dbReference type="PANTHER" id="PTHR44858:SF1">
    <property type="entry name" value="UDP-N-ACETYLGLUCOSAMINE--PEPTIDE N-ACETYLGLUCOSAMINYLTRANSFERASE SPINDLY-RELATED"/>
    <property type="match status" value="1"/>
</dbReference>
<proteinExistence type="predicted"/>
<dbReference type="Gene3D" id="1.25.40.10">
    <property type="entry name" value="Tetratricopeptide repeat domain"/>
    <property type="match status" value="3"/>
</dbReference>
<feature type="compositionally biased region" description="Low complexity" evidence="4">
    <location>
        <begin position="32"/>
        <end position="45"/>
    </location>
</feature>
<dbReference type="RefSeq" id="WP_091302910.1">
    <property type="nucleotide sequence ID" value="NZ_FOCE01000010.1"/>
</dbReference>
<dbReference type="EMBL" id="FOCE01000010">
    <property type="protein sequence ID" value="SEN97209.1"/>
    <property type="molecule type" value="Genomic_DNA"/>
</dbReference>
<keyword evidence="1" id="KW-0677">Repeat</keyword>
<feature type="region of interest" description="Disordered" evidence="4">
    <location>
        <begin position="24"/>
        <end position="45"/>
    </location>
</feature>
<dbReference type="STRING" id="933059.SAMN04488103_1107"/>
<gene>
    <name evidence="6" type="ORF">SAMN04488103_1107</name>
</gene>
<feature type="signal peptide" evidence="5">
    <location>
        <begin position="1"/>
        <end position="22"/>
    </location>
</feature>
<protein>
    <submittedName>
        <fullName evidence="6">Flp pilus assembly protein TadD, contains TPR repeats</fullName>
    </submittedName>
</protein>
<name>A0A1H8KWH5_9RHOB</name>